<evidence type="ECO:0000256" key="4">
    <source>
        <dbReference type="ARBA" id="ARBA00013049"/>
    </source>
</evidence>
<dbReference type="Gene3D" id="3.40.640.10">
    <property type="entry name" value="Type I PLP-dependent aspartate aminotransferase-like (Major domain)"/>
    <property type="match status" value="1"/>
</dbReference>
<keyword evidence="7 9" id="KW-0663">Pyridoxal phosphate</keyword>
<evidence type="ECO:0000313" key="11">
    <source>
        <dbReference type="Proteomes" id="UP000287224"/>
    </source>
</evidence>
<proteinExistence type="inferred from homology"/>
<dbReference type="FunFam" id="3.40.640.10:FF:000004">
    <property type="entry name" value="Acetylornithine aminotransferase"/>
    <property type="match status" value="1"/>
</dbReference>
<sequence>MDTVEKYQRYVNTSFVKSIEPVVVERAAGAEIFAADGRTYLDCFAGIAVVNAGHVHPRVAEAAKAQIDRLVHAASYIYYVPTTADLAEVLAKITPGALQKTFFCNSGAEAIEGALRMAKVATGKREVISLQMAFHGRTYATLSVTGNMARKTRGGPYMSGVAFAPAPYCYRCPLKLEPENCGLACADAVEDVIRTQTSGDVAAFIVEPIMGEGGLIPLPQGYLARVKQILERAGILLLVDEVQTGFGRTGKMFAIEHHEGVEPDILALAKGIADGFPLGAFIAPEAIADCFQPGEHLSTFGGNPVSCAAALANIEVLQDEGIIQHAAEMGQWVLSTLRELQQRFPLIGDVRGQGLMLGIELVKDRQTKEPAAAEAVRMRALCRESGLLIGVGGQFGNVLRLQPPLVITREQLSHALQIIEHALEACR</sequence>
<accession>A0A401Z8N1</accession>
<dbReference type="PANTHER" id="PTHR45688:SF3">
    <property type="entry name" value="ALANINE--GLYOXYLATE AMINOTRANSFERASE 2, MITOCHONDRIAL"/>
    <property type="match status" value="1"/>
</dbReference>
<reference evidence="11" key="1">
    <citation type="submission" date="2018-12" db="EMBL/GenBank/DDBJ databases">
        <title>Tengunoibacter tsumagoiensis gen. nov., sp. nov., Dictyobacter kobayashii sp. nov., D. alpinus sp. nov., and D. joshuensis sp. nov. and description of Dictyobacteraceae fam. nov. within the order Ktedonobacterales isolated from Tengu-no-mugimeshi.</title>
        <authorList>
            <person name="Wang C.M."/>
            <person name="Zheng Y."/>
            <person name="Sakai Y."/>
            <person name="Toyoda A."/>
            <person name="Minakuchi Y."/>
            <person name="Abe K."/>
            <person name="Yokota A."/>
            <person name="Yabe S."/>
        </authorList>
    </citation>
    <scope>NUCLEOTIDE SEQUENCE [LARGE SCALE GENOMIC DNA]</scope>
    <source>
        <strain evidence="11">S-27</strain>
    </source>
</reference>
<dbReference type="EMBL" id="BIFQ01000001">
    <property type="protein sequence ID" value="GCE03193.1"/>
    <property type="molecule type" value="Genomic_DNA"/>
</dbReference>
<evidence type="ECO:0000256" key="3">
    <source>
        <dbReference type="ARBA" id="ARBA00011881"/>
    </source>
</evidence>
<dbReference type="InterPro" id="IPR005814">
    <property type="entry name" value="Aminotrans_3"/>
</dbReference>
<keyword evidence="5 10" id="KW-0032">Aminotransferase</keyword>
<dbReference type="PANTHER" id="PTHR45688">
    <property type="match status" value="1"/>
</dbReference>
<evidence type="ECO:0000256" key="9">
    <source>
        <dbReference type="RuleBase" id="RU003560"/>
    </source>
</evidence>
<evidence type="ECO:0000256" key="5">
    <source>
        <dbReference type="ARBA" id="ARBA00022576"/>
    </source>
</evidence>
<dbReference type="RefSeq" id="WP_126594494.1">
    <property type="nucleotide sequence ID" value="NZ_BIFQ01000001.1"/>
</dbReference>
<keyword evidence="8" id="KW-0809">Transit peptide</keyword>
<name>A0A401Z8N1_9CHLR</name>
<keyword evidence="11" id="KW-1185">Reference proteome</keyword>
<comment type="subunit">
    <text evidence="3">Homotetramer.</text>
</comment>
<evidence type="ECO:0000256" key="7">
    <source>
        <dbReference type="ARBA" id="ARBA00022898"/>
    </source>
</evidence>
<dbReference type="InterPro" id="IPR015422">
    <property type="entry name" value="PyrdxlP-dep_Trfase_small"/>
</dbReference>
<evidence type="ECO:0000256" key="8">
    <source>
        <dbReference type="ARBA" id="ARBA00022946"/>
    </source>
</evidence>
<evidence type="ECO:0000256" key="6">
    <source>
        <dbReference type="ARBA" id="ARBA00022679"/>
    </source>
</evidence>
<dbReference type="PROSITE" id="PS00600">
    <property type="entry name" value="AA_TRANSFER_CLASS_3"/>
    <property type="match status" value="1"/>
</dbReference>
<dbReference type="AlphaFoldDB" id="A0A401Z8N1"/>
<comment type="cofactor">
    <cofactor evidence="1">
        <name>pyridoxal 5'-phosphate</name>
        <dbReference type="ChEBI" id="CHEBI:597326"/>
    </cofactor>
</comment>
<dbReference type="GO" id="GO:0030170">
    <property type="term" value="F:pyridoxal phosphate binding"/>
    <property type="evidence" value="ECO:0007669"/>
    <property type="project" value="InterPro"/>
</dbReference>
<organism evidence="10 11">
    <name type="scientific">Dictyobacter aurantiacus</name>
    <dbReference type="NCBI Taxonomy" id="1936993"/>
    <lineage>
        <taxon>Bacteria</taxon>
        <taxon>Bacillati</taxon>
        <taxon>Chloroflexota</taxon>
        <taxon>Ktedonobacteria</taxon>
        <taxon>Ktedonobacterales</taxon>
        <taxon>Dictyobacteraceae</taxon>
        <taxon>Dictyobacter</taxon>
    </lineage>
</organism>
<evidence type="ECO:0000256" key="2">
    <source>
        <dbReference type="ARBA" id="ARBA00008954"/>
    </source>
</evidence>
<dbReference type="InterPro" id="IPR015424">
    <property type="entry name" value="PyrdxlP-dep_Trfase"/>
</dbReference>
<dbReference type="SUPFAM" id="SSF53383">
    <property type="entry name" value="PLP-dependent transferases"/>
    <property type="match status" value="1"/>
</dbReference>
<dbReference type="Pfam" id="PF00202">
    <property type="entry name" value="Aminotran_3"/>
    <property type="match status" value="1"/>
</dbReference>
<comment type="caution">
    <text evidence="10">The sequence shown here is derived from an EMBL/GenBank/DDBJ whole genome shotgun (WGS) entry which is preliminary data.</text>
</comment>
<dbReference type="OrthoDB" id="9807885at2"/>
<dbReference type="Gene3D" id="3.90.1150.10">
    <property type="entry name" value="Aspartate Aminotransferase, domain 1"/>
    <property type="match status" value="1"/>
</dbReference>
<gene>
    <name evidence="10" type="primary">argD_1</name>
    <name evidence="10" type="ORF">KDAU_05220</name>
</gene>
<keyword evidence="6 10" id="KW-0808">Transferase</keyword>
<dbReference type="CDD" id="cd00610">
    <property type="entry name" value="OAT_like"/>
    <property type="match status" value="1"/>
</dbReference>
<dbReference type="EC" id="2.6.1.44" evidence="4"/>
<evidence type="ECO:0000313" key="10">
    <source>
        <dbReference type="EMBL" id="GCE03193.1"/>
    </source>
</evidence>
<evidence type="ECO:0000256" key="1">
    <source>
        <dbReference type="ARBA" id="ARBA00001933"/>
    </source>
</evidence>
<dbReference type="InterPro" id="IPR049704">
    <property type="entry name" value="Aminotrans_3_PPA_site"/>
</dbReference>
<dbReference type="Proteomes" id="UP000287224">
    <property type="component" value="Unassembled WGS sequence"/>
</dbReference>
<comment type="similarity">
    <text evidence="2 9">Belongs to the class-III pyridoxal-phosphate-dependent aminotransferase family.</text>
</comment>
<dbReference type="InterPro" id="IPR015421">
    <property type="entry name" value="PyrdxlP-dep_Trfase_major"/>
</dbReference>
<dbReference type="PIRSF" id="PIRSF000521">
    <property type="entry name" value="Transaminase_4ab_Lys_Orn"/>
    <property type="match status" value="1"/>
</dbReference>
<protein>
    <recommendedName>
        <fullName evidence="4">alanine--glyoxylate transaminase</fullName>
        <ecNumber evidence="4">2.6.1.44</ecNumber>
    </recommendedName>
</protein>
<dbReference type="GO" id="GO:0008453">
    <property type="term" value="F:alanine-glyoxylate transaminase activity"/>
    <property type="evidence" value="ECO:0007669"/>
    <property type="project" value="UniProtKB-EC"/>
</dbReference>